<gene>
    <name evidence="1" type="ORF">ILYODFUR_001111</name>
</gene>
<comment type="caution">
    <text evidence="1">The sequence shown here is derived from an EMBL/GenBank/DDBJ whole genome shotgun (WGS) entry which is preliminary data.</text>
</comment>
<evidence type="ECO:0000313" key="2">
    <source>
        <dbReference type="Proteomes" id="UP001482620"/>
    </source>
</evidence>
<name>A0ABV0UZ69_9TELE</name>
<reference evidence="1 2" key="1">
    <citation type="submission" date="2021-06" db="EMBL/GenBank/DDBJ databases">
        <authorList>
            <person name="Palmer J.M."/>
        </authorList>
    </citation>
    <scope>NUCLEOTIDE SEQUENCE [LARGE SCALE GENOMIC DNA]</scope>
    <source>
        <strain evidence="2">if_2019</strain>
        <tissue evidence="1">Muscle</tissue>
    </source>
</reference>
<organism evidence="1 2">
    <name type="scientific">Ilyodon furcidens</name>
    <name type="common">goldbreast splitfin</name>
    <dbReference type="NCBI Taxonomy" id="33524"/>
    <lineage>
        <taxon>Eukaryota</taxon>
        <taxon>Metazoa</taxon>
        <taxon>Chordata</taxon>
        <taxon>Craniata</taxon>
        <taxon>Vertebrata</taxon>
        <taxon>Euteleostomi</taxon>
        <taxon>Actinopterygii</taxon>
        <taxon>Neopterygii</taxon>
        <taxon>Teleostei</taxon>
        <taxon>Neoteleostei</taxon>
        <taxon>Acanthomorphata</taxon>
        <taxon>Ovalentaria</taxon>
        <taxon>Atherinomorphae</taxon>
        <taxon>Cyprinodontiformes</taxon>
        <taxon>Goodeidae</taxon>
        <taxon>Ilyodon</taxon>
    </lineage>
</organism>
<protein>
    <submittedName>
        <fullName evidence="1">Uncharacterized protein</fullName>
    </submittedName>
</protein>
<evidence type="ECO:0000313" key="1">
    <source>
        <dbReference type="EMBL" id="MEQ2250458.1"/>
    </source>
</evidence>
<sequence>MINYTKTLTNTHLNIFDEQGPKLEANIQRIPPLVITSPPGSALSLFFVPAGLIEQRVTDGPRGCCPISGLPRAQRVSPVCYWLRRVWERMQRGFHTNWEHASRL</sequence>
<proteinExistence type="predicted"/>
<accession>A0ABV0UZ69</accession>
<dbReference type="Proteomes" id="UP001482620">
    <property type="component" value="Unassembled WGS sequence"/>
</dbReference>
<keyword evidence="2" id="KW-1185">Reference proteome</keyword>
<dbReference type="EMBL" id="JAHRIQ010092731">
    <property type="protein sequence ID" value="MEQ2250458.1"/>
    <property type="molecule type" value="Genomic_DNA"/>
</dbReference>